<dbReference type="Gene3D" id="3.40.50.1820">
    <property type="entry name" value="alpha/beta hydrolase"/>
    <property type="match status" value="1"/>
</dbReference>
<evidence type="ECO:0000259" key="10">
    <source>
        <dbReference type="Pfam" id="PF02230"/>
    </source>
</evidence>
<evidence type="ECO:0000256" key="6">
    <source>
        <dbReference type="ARBA" id="ARBA00022832"/>
    </source>
</evidence>
<organism evidence="11 12">
    <name type="scientific">Glonium stellatum</name>
    <dbReference type="NCBI Taxonomy" id="574774"/>
    <lineage>
        <taxon>Eukaryota</taxon>
        <taxon>Fungi</taxon>
        <taxon>Dikarya</taxon>
        <taxon>Ascomycota</taxon>
        <taxon>Pezizomycotina</taxon>
        <taxon>Dothideomycetes</taxon>
        <taxon>Pleosporomycetidae</taxon>
        <taxon>Gloniales</taxon>
        <taxon>Gloniaceae</taxon>
        <taxon>Glonium</taxon>
    </lineage>
</organism>
<dbReference type="SUPFAM" id="SSF53474">
    <property type="entry name" value="alpha/beta-Hydrolases"/>
    <property type="match status" value="1"/>
</dbReference>
<evidence type="ECO:0000313" key="11">
    <source>
        <dbReference type="EMBL" id="OCL14088.1"/>
    </source>
</evidence>
<comment type="catalytic activity">
    <reaction evidence="9">
        <text>S-hexadecanoyl-L-cysteinyl-[protein] + H2O = L-cysteinyl-[protein] + hexadecanoate + H(+)</text>
        <dbReference type="Rhea" id="RHEA:19233"/>
        <dbReference type="Rhea" id="RHEA-COMP:10131"/>
        <dbReference type="Rhea" id="RHEA-COMP:11032"/>
        <dbReference type="ChEBI" id="CHEBI:7896"/>
        <dbReference type="ChEBI" id="CHEBI:15377"/>
        <dbReference type="ChEBI" id="CHEBI:15378"/>
        <dbReference type="ChEBI" id="CHEBI:29950"/>
        <dbReference type="ChEBI" id="CHEBI:74151"/>
        <dbReference type="EC" id="3.1.2.22"/>
    </reaction>
</comment>
<evidence type="ECO:0000256" key="3">
    <source>
        <dbReference type="ARBA" id="ARBA00014923"/>
    </source>
</evidence>
<evidence type="ECO:0000256" key="2">
    <source>
        <dbReference type="ARBA" id="ARBA00012423"/>
    </source>
</evidence>
<name>A0A8E2JYF4_9PEZI</name>
<feature type="domain" description="Phospholipase/carboxylesterase/thioesterase" evidence="10">
    <location>
        <begin position="20"/>
        <end position="242"/>
    </location>
</feature>
<dbReference type="Proteomes" id="UP000250140">
    <property type="component" value="Unassembled WGS sequence"/>
</dbReference>
<keyword evidence="6" id="KW-0443">Lipid metabolism</keyword>
<proteinExistence type="inferred from homology"/>
<keyword evidence="5 11" id="KW-0378">Hydrolase</keyword>
<dbReference type="PANTHER" id="PTHR10655">
    <property type="entry name" value="LYSOPHOSPHOLIPASE-RELATED"/>
    <property type="match status" value="1"/>
</dbReference>
<dbReference type="GO" id="GO:0006631">
    <property type="term" value="P:fatty acid metabolic process"/>
    <property type="evidence" value="ECO:0007669"/>
    <property type="project" value="UniProtKB-KW"/>
</dbReference>
<evidence type="ECO:0000256" key="4">
    <source>
        <dbReference type="ARBA" id="ARBA00022487"/>
    </source>
</evidence>
<evidence type="ECO:0000256" key="7">
    <source>
        <dbReference type="ARBA" id="ARBA00029392"/>
    </source>
</evidence>
<dbReference type="GO" id="GO:0052689">
    <property type="term" value="F:carboxylic ester hydrolase activity"/>
    <property type="evidence" value="ECO:0007669"/>
    <property type="project" value="UniProtKB-KW"/>
</dbReference>
<reference evidence="11 12" key="1">
    <citation type="journal article" date="2016" name="Nat. Commun.">
        <title>Ectomycorrhizal ecology is imprinted in the genome of the dominant symbiotic fungus Cenococcum geophilum.</title>
        <authorList>
            <consortium name="DOE Joint Genome Institute"/>
            <person name="Peter M."/>
            <person name="Kohler A."/>
            <person name="Ohm R.A."/>
            <person name="Kuo A."/>
            <person name="Krutzmann J."/>
            <person name="Morin E."/>
            <person name="Arend M."/>
            <person name="Barry K.W."/>
            <person name="Binder M."/>
            <person name="Choi C."/>
            <person name="Clum A."/>
            <person name="Copeland A."/>
            <person name="Grisel N."/>
            <person name="Haridas S."/>
            <person name="Kipfer T."/>
            <person name="LaButti K."/>
            <person name="Lindquist E."/>
            <person name="Lipzen A."/>
            <person name="Maire R."/>
            <person name="Meier B."/>
            <person name="Mihaltcheva S."/>
            <person name="Molinier V."/>
            <person name="Murat C."/>
            <person name="Poggeler S."/>
            <person name="Quandt C.A."/>
            <person name="Sperisen C."/>
            <person name="Tritt A."/>
            <person name="Tisserant E."/>
            <person name="Crous P.W."/>
            <person name="Henrissat B."/>
            <person name="Nehls U."/>
            <person name="Egli S."/>
            <person name="Spatafora J.W."/>
            <person name="Grigoriev I.V."/>
            <person name="Martin F.M."/>
        </authorList>
    </citation>
    <scope>NUCLEOTIDE SEQUENCE [LARGE SCALE GENOMIC DNA]</scope>
    <source>
        <strain evidence="11 12">CBS 207.34</strain>
    </source>
</reference>
<keyword evidence="6" id="KW-0276">Fatty acid metabolism</keyword>
<dbReference type="Pfam" id="PF02230">
    <property type="entry name" value="Abhydrolase_2"/>
    <property type="match status" value="1"/>
</dbReference>
<gene>
    <name evidence="11" type="ORF">AOQ84DRAFT_384969</name>
</gene>
<dbReference type="OrthoDB" id="2418081at2759"/>
<dbReference type="GO" id="GO:0008474">
    <property type="term" value="F:palmitoyl-(protein) hydrolase activity"/>
    <property type="evidence" value="ECO:0007669"/>
    <property type="project" value="UniProtKB-EC"/>
</dbReference>
<evidence type="ECO:0000256" key="5">
    <source>
        <dbReference type="ARBA" id="ARBA00022801"/>
    </source>
</evidence>
<evidence type="ECO:0000256" key="1">
    <source>
        <dbReference type="ARBA" id="ARBA00006499"/>
    </source>
</evidence>
<keyword evidence="12" id="KW-1185">Reference proteome</keyword>
<dbReference type="GO" id="GO:0005737">
    <property type="term" value="C:cytoplasm"/>
    <property type="evidence" value="ECO:0007669"/>
    <property type="project" value="TreeGrafter"/>
</dbReference>
<dbReference type="PANTHER" id="PTHR10655:SF17">
    <property type="entry name" value="LYSOPHOSPHOLIPASE-LIKE PROTEIN 1"/>
    <property type="match status" value="1"/>
</dbReference>
<accession>A0A8E2JYF4</accession>
<evidence type="ECO:0000256" key="8">
    <source>
        <dbReference type="ARBA" id="ARBA00031195"/>
    </source>
</evidence>
<sequence length="253" mass="28046">MLITERESPIVIPPTFTPSDPAHSAAFIFLHGFGDDAAGLEGVARQYQSAEKLPYMKWIIPNALENRNAMQKAWYTPASLSPFPSSRPELDDPEDEDGMKFTVDYIVTLVDDLVSQGIPGNRIVLGGFSQGCAMTLLTGLTSKYAGKLAGLVCLSGYLPLVDKISELRRKAGLPESVEDNVDVFIARGTRDMLIPKRYLQICQEKLKEMGVKESNIEAREYEGMGHAMGTAELRDLCTWFEKTVPPLIEMKEK</sequence>
<keyword evidence="4" id="KW-0719">Serine esterase</keyword>
<dbReference type="EC" id="3.1.2.22" evidence="2"/>
<dbReference type="InterPro" id="IPR003140">
    <property type="entry name" value="PLipase/COase/thioEstase"/>
</dbReference>
<dbReference type="InterPro" id="IPR029058">
    <property type="entry name" value="AB_hydrolase_fold"/>
</dbReference>
<dbReference type="EMBL" id="KV748621">
    <property type="protein sequence ID" value="OCL14088.1"/>
    <property type="molecule type" value="Genomic_DNA"/>
</dbReference>
<evidence type="ECO:0000313" key="12">
    <source>
        <dbReference type="Proteomes" id="UP000250140"/>
    </source>
</evidence>
<protein>
    <recommendedName>
        <fullName evidence="3">Acyl-protein thioesterase 1</fullName>
        <ecNumber evidence="2">3.1.2.22</ecNumber>
    </recommendedName>
    <alternativeName>
        <fullName evidence="8">Palmitoyl-protein hydrolase</fullName>
    </alternativeName>
</protein>
<evidence type="ECO:0000256" key="9">
    <source>
        <dbReference type="ARBA" id="ARBA00047337"/>
    </source>
</evidence>
<comment type="function">
    <text evidence="7">Hydrolyzes fatty acids from S-acylated cysteine residues in proteins with a strong preference for palmitoylated G-alpha proteins over other acyl substrates. Mediates the deacylation of G-alpha proteins such as GPA1 in vivo, but has weak or no activity toward palmitoylated Ras proteins. Has weak lysophospholipase activity in vitro; however such activity may not exist in vivo.</text>
</comment>
<dbReference type="InterPro" id="IPR050565">
    <property type="entry name" value="LYPA1-2/EST-like"/>
</dbReference>
<dbReference type="AlphaFoldDB" id="A0A8E2JYF4"/>
<comment type="similarity">
    <text evidence="1">Belongs to the AB hydrolase superfamily. AB hydrolase 2 family.</text>
</comment>